<evidence type="ECO:0000313" key="2">
    <source>
        <dbReference type="EMBL" id="QIG45184.1"/>
    </source>
</evidence>
<proteinExistence type="predicted"/>
<sequence length="437" mass="45396">MTTHTAPRSRTALVWLAGLGLAGLTGLAAPPATAAADHTPQAAPSSYAGSIVFIKANNVWLAKGDGSGQYQVTTNGSADSPWSSPTQSDTGVIAASHGQDIVVMSQNGTVLRTIDPTPLTDSVSHPVDGVPQDLAFSPDGTKIAYTFYSYGCPIGADCLARTATGITAATGLTPAATYGTTYQRTPSWIGNGRTLQSGGWGSHMKLKDVGGAEQLWFNDYDYAADATDLGDGEVSPDGHWLAAVRGYSSSAQIIWYAVSGNPATDNPPPVPDPRCSTGKQAGFADPTWAPDSNAVAWQEPDGIWVKDDPADCTAPQPRLLVAGGSEPDWSAAAANPAPRAFAVSGKLQVSGKAKVGKRLTAGVPAFSPTPSAMTFQWLRGGKPIKGATASTYKVTKQDRGKKLAVTVTGSLSAYPSVSLTSPAVTVKKTKKRHHHHR</sequence>
<evidence type="ECO:0000313" key="3">
    <source>
        <dbReference type="Proteomes" id="UP000502996"/>
    </source>
</evidence>
<organism evidence="2 3">
    <name type="scientific">Nocardioides anomalus</name>
    <dbReference type="NCBI Taxonomy" id="2712223"/>
    <lineage>
        <taxon>Bacteria</taxon>
        <taxon>Bacillati</taxon>
        <taxon>Actinomycetota</taxon>
        <taxon>Actinomycetes</taxon>
        <taxon>Propionibacteriales</taxon>
        <taxon>Nocardioidaceae</taxon>
        <taxon>Nocardioides</taxon>
    </lineage>
</organism>
<dbReference type="Proteomes" id="UP000502996">
    <property type="component" value="Chromosome"/>
</dbReference>
<gene>
    <name evidence="2" type="ORF">G5V58_22615</name>
</gene>
<dbReference type="KEGG" id="nano:G5V58_22615"/>
<keyword evidence="3" id="KW-1185">Reference proteome</keyword>
<dbReference type="EMBL" id="CP049257">
    <property type="protein sequence ID" value="QIG45184.1"/>
    <property type="molecule type" value="Genomic_DNA"/>
</dbReference>
<dbReference type="Gene3D" id="2.60.40.2700">
    <property type="match status" value="1"/>
</dbReference>
<protein>
    <recommendedName>
        <fullName evidence="4">WD40 repeat domain-containing protein</fullName>
    </recommendedName>
</protein>
<name>A0A6G6WIW1_9ACTN</name>
<dbReference type="Gene3D" id="2.120.10.30">
    <property type="entry name" value="TolB, C-terminal domain"/>
    <property type="match status" value="1"/>
</dbReference>
<evidence type="ECO:0008006" key="4">
    <source>
        <dbReference type="Google" id="ProtNLM"/>
    </source>
</evidence>
<keyword evidence="1" id="KW-0732">Signal</keyword>
<feature type="chain" id="PRO_5026168126" description="WD40 repeat domain-containing protein" evidence="1">
    <location>
        <begin position="35"/>
        <end position="437"/>
    </location>
</feature>
<dbReference type="RefSeq" id="WP_165237493.1">
    <property type="nucleotide sequence ID" value="NZ_CP049257.1"/>
</dbReference>
<feature type="signal peptide" evidence="1">
    <location>
        <begin position="1"/>
        <end position="34"/>
    </location>
</feature>
<dbReference type="SUPFAM" id="SSF69304">
    <property type="entry name" value="Tricorn protease N-terminal domain"/>
    <property type="match status" value="1"/>
</dbReference>
<dbReference type="InterPro" id="IPR011042">
    <property type="entry name" value="6-blade_b-propeller_TolB-like"/>
</dbReference>
<reference evidence="2 3" key="1">
    <citation type="submission" date="2020-02" db="EMBL/GenBank/DDBJ databases">
        <title>Full genome sequence of Nocardioides sp. R-3366.</title>
        <authorList>
            <person name="Im W.-T."/>
        </authorList>
    </citation>
    <scope>NUCLEOTIDE SEQUENCE [LARGE SCALE GENOMIC DNA]</scope>
    <source>
        <strain evidence="2 3">R-3366</strain>
    </source>
</reference>
<dbReference type="AlphaFoldDB" id="A0A6G6WIW1"/>
<evidence type="ECO:0000256" key="1">
    <source>
        <dbReference type="SAM" id="SignalP"/>
    </source>
</evidence>
<accession>A0A6G6WIW1</accession>